<feature type="region of interest" description="Disordered" evidence="2">
    <location>
        <begin position="47"/>
        <end position="77"/>
    </location>
</feature>
<comment type="caution">
    <text evidence="4">The sequence shown here is derived from an EMBL/GenBank/DDBJ whole genome shotgun (WGS) entry which is preliminary data.</text>
</comment>
<dbReference type="EMBL" id="JBJXBP010000004">
    <property type="protein sequence ID" value="KAL3834032.1"/>
    <property type="molecule type" value="Genomic_DNA"/>
</dbReference>
<dbReference type="AlphaFoldDB" id="A0ABD3TAP5"/>
<dbReference type="Pfam" id="PF11250">
    <property type="entry name" value="FAF"/>
    <property type="match status" value="1"/>
</dbReference>
<reference evidence="4 5" key="1">
    <citation type="submission" date="2024-12" db="EMBL/GenBank/DDBJ databases">
        <title>The unique morphological basis and parallel evolutionary history of personate flowers in Penstemon.</title>
        <authorList>
            <person name="Depatie T.H."/>
            <person name="Wessinger C.A."/>
        </authorList>
    </citation>
    <scope>NUCLEOTIDE SEQUENCE [LARGE SCALE GENOMIC DNA]</scope>
    <source>
        <strain evidence="4">WTNN_2</strain>
        <tissue evidence="4">Leaf</tissue>
    </source>
</reference>
<evidence type="ECO:0000313" key="4">
    <source>
        <dbReference type="EMBL" id="KAL3834032.1"/>
    </source>
</evidence>
<gene>
    <name evidence="4" type="ORF">ACJIZ3_008768</name>
</gene>
<evidence type="ECO:0000259" key="3">
    <source>
        <dbReference type="Pfam" id="PF11250"/>
    </source>
</evidence>
<sequence length="77" mass="8865">MSWVMHKHHTSNGRFVITKEKVKRHEYFQAFRSNGRIVLNLVLLNEGEDEEEEDSMEEINGHDDENSGGMDSSGLES</sequence>
<organism evidence="4 5">
    <name type="scientific">Penstemon smallii</name>
    <dbReference type="NCBI Taxonomy" id="265156"/>
    <lineage>
        <taxon>Eukaryota</taxon>
        <taxon>Viridiplantae</taxon>
        <taxon>Streptophyta</taxon>
        <taxon>Embryophyta</taxon>
        <taxon>Tracheophyta</taxon>
        <taxon>Spermatophyta</taxon>
        <taxon>Magnoliopsida</taxon>
        <taxon>eudicotyledons</taxon>
        <taxon>Gunneridae</taxon>
        <taxon>Pentapetalae</taxon>
        <taxon>asterids</taxon>
        <taxon>lamiids</taxon>
        <taxon>Lamiales</taxon>
        <taxon>Plantaginaceae</taxon>
        <taxon>Cheloneae</taxon>
        <taxon>Penstemon</taxon>
    </lineage>
</organism>
<name>A0ABD3TAP5_9LAMI</name>
<evidence type="ECO:0000256" key="2">
    <source>
        <dbReference type="SAM" id="MobiDB-lite"/>
    </source>
</evidence>
<feature type="domain" description="FAF" evidence="3">
    <location>
        <begin position="2"/>
        <end position="41"/>
    </location>
</feature>
<dbReference type="InterPro" id="IPR046431">
    <property type="entry name" value="FAF_dom"/>
</dbReference>
<accession>A0ABD3TAP5</accession>
<protein>
    <recommendedName>
        <fullName evidence="3">FAF domain-containing protein</fullName>
    </recommendedName>
</protein>
<proteinExistence type="inferred from homology"/>
<comment type="similarity">
    <text evidence="1">Belongs to the fantastic four family.</text>
</comment>
<dbReference type="InterPro" id="IPR021410">
    <property type="entry name" value="FAF"/>
</dbReference>
<dbReference type="Proteomes" id="UP001634393">
    <property type="component" value="Unassembled WGS sequence"/>
</dbReference>
<feature type="compositionally biased region" description="Acidic residues" evidence="2">
    <location>
        <begin position="47"/>
        <end position="57"/>
    </location>
</feature>
<evidence type="ECO:0000256" key="1">
    <source>
        <dbReference type="ARBA" id="ARBA00008690"/>
    </source>
</evidence>
<dbReference type="PANTHER" id="PTHR33155">
    <property type="entry name" value="FANTASTIC FOUR-LIKE PROTEIN (DUF3049)"/>
    <property type="match status" value="1"/>
</dbReference>
<keyword evidence="5" id="KW-1185">Reference proteome</keyword>
<dbReference type="PANTHER" id="PTHR33155:SF75">
    <property type="entry name" value="OS02G0750800 PROTEIN"/>
    <property type="match status" value="1"/>
</dbReference>
<evidence type="ECO:0000313" key="5">
    <source>
        <dbReference type="Proteomes" id="UP001634393"/>
    </source>
</evidence>